<dbReference type="EMBL" id="CP030840">
    <property type="protein sequence ID" value="AXC14815.1"/>
    <property type="molecule type" value="Genomic_DNA"/>
</dbReference>
<evidence type="ECO:0000256" key="2">
    <source>
        <dbReference type="ARBA" id="ARBA00022448"/>
    </source>
</evidence>
<dbReference type="InterPro" id="IPR008969">
    <property type="entry name" value="CarboxyPept-like_regulatory"/>
</dbReference>
<reference evidence="8 9" key="1">
    <citation type="journal article" date="2018" name="Front. Microbiol.">
        <title>Hydrolytic Capabilities as a Key to Environmental Success: Chitinolytic and Cellulolytic Acidobacteria From Acidic Sub-arctic Soils and Boreal Peatlands.</title>
        <authorList>
            <person name="Belova S.E."/>
            <person name="Ravin N.V."/>
            <person name="Pankratov T.A."/>
            <person name="Rakitin A.L."/>
            <person name="Ivanova A.A."/>
            <person name="Beletsky A.V."/>
            <person name="Mardanov A.V."/>
            <person name="Sinninghe Damste J.S."/>
            <person name="Dedysh S.N."/>
        </authorList>
    </citation>
    <scope>NUCLEOTIDE SEQUENCE [LARGE SCALE GENOMIC DNA]</scope>
    <source>
        <strain evidence="8 9">SBC82</strain>
    </source>
</reference>
<dbReference type="Pfam" id="PF13620">
    <property type="entry name" value="CarboxypepD_reg"/>
    <property type="match status" value="1"/>
</dbReference>
<dbReference type="Gene3D" id="2.40.170.20">
    <property type="entry name" value="TonB-dependent receptor, beta-barrel domain"/>
    <property type="match status" value="1"/>
</dbReference>
<sequence length="1089" mass="118580">MKNALRHALPVIFVFATHLLPAGGQSITSEILGTVRDASGALISDAHVTVRQLATGTTRESRTDSIGSYDIAGLQPGGYEVVVRHDGFKTVVRSNINLLVNQQAVVDADLPVGSVEQQIVVTEAGPILETTTSQMSTVVSANILRELPLNGRDLFQLTLLQPGVLPTTNAGPSPFSEGGITKAAVQGSRPTMNNFNLDGGDINDPGFNTYPGGPAGVQLGVEAIREFRVLLNTYSAEYGRNAGANIQLVSRSGTNEFHGSVFDFVRNSALDARNYFDLSQIPSFTRNQFGGALGGPLLKNKLFFFADYEGLDEQRGITTSATVPDDNAHLGLLPSAANPSLLINVGVNPLISPFLALFPHANGASLSGGLAVLNTSRNQPTLENYGLLRVDDQLTEKDQLFARWVIDNGYSIVPFQSTFVPGFDGKRTVADNYLLLSWQRVINTSLLNEAKFNYNRTSYQATTDNESPLSISLENHRPLGGLAISGLPLIGNNLIFPSGTSSNTFEEFDNVFLTRGRHSLKFGADAKRIQVNGPFDFFIDGEYSFDDLSSFGIPAQSTDPALEFFLEGVPYTYFGVDPNFADSNRGYRQNYLGFYMQDDWRILPQLTLNLGLRWEYSSNPSEEDNRLSNIRKIATDPGPTVGKIWQSVPLDLWSPRVGFAWTPEASGKTVLRGGFGVMRDQIWANLYFNTRFYEPFYKPLLYILPRFAAPPTSVDSIVGPIPPSVVGSFGMTYRPSFPYYMQYNLNIERQLDPVTILQIAYVGSRGVHLVRTGEANDLPGGRSINPLLGSIPLIVTDANSAYDSLQGRLQRSFSSGLSLQASYTYSKSIDDQSGAYPSDWDSESGVSQNFFDREADRGRSSFDRRHAFVFNSLYDLPFGPGRRWGQSLTGVTGKLAEGFRTGLIVSALSGVPFTANLGSFNNSATFAADPADRPNLKPGVNLCSGAVTYRKPTGWFNPAVFTLPPPGVYGNSGRNTMCGPGLVDVDLSLTKQTKLNDRFSIQFRAESFNLLNHANFDVPVNTQGPTGSGGNGDQVFVGRRQTLADKVTLCTAQNDPENLGCGVLSPNAGIIFRTVTSSRQIQFGMKLIF</sequence>
<dbReference type="PANTHER" id="PTHR30069:SF46">
    <property type="entry name" value="OAR PROTEIN"/>
    <property type="match status" value="1"/>
</dbReference>
<comment type="subcellular location">
    <subcellularLocation>
        <location evidence="1">Cell outer membrane</location>
        <topology evidence="1">Multi-pass membrane protein</topology>
    </subcellularLocation>
</comment>
<evidence type="ECO:0000256" key="5">
    <source>
        <dbReference type="ARBA" id="ARBA00023136"/>
    </source>
</evidence>
<dbReference type="InterPro" id="IPR057601">
    <property type="entry name" value="Oar-like_b-barrel"/>
</dbReference>
<dbReference type="Gene3D" id="2.60.40.1120">
    <property type="entry name" value="Carboxypeptidase-like, regulatory domain"/>
    <property type="match status" value="1"/>
</dbReference>
<evidence type="ECO:0000313" key="8">
    <source>
        <dbReference type="EMBL" id="AXC14815.1"/>
    </source>
</evidence>
<keyword evidence="2" id="KW-0813">Transport</keyword>
<protein>
    <submittedName>
        <fullName evidence="8">Oar protein</fullName>
    </submittedName>
</protein>
<dbReference type="Proteomes" id="UP000253606">
    <property type="component" value="Chromosome"/>
</dbReference>
<dbReference type="KEGG" id="abas:ACPOL_5567"/>
<evidence type="ECO:0000256" key="1">
    <source>
        <dbReference type="ARBA" id="ARBA00004571"/>
    </source>
</evidence>
<dbReference type="Pfam" id="PF25183">
    <property type="entry name" value="OMP_b-brl_4"/>
    <property type="match status" value="1"/>
</dbReference>
<dbReference type="GO" id="GO:0009279">
    <property type="term" value="C:cell outer membrane"/>
    <property type="evidence" value="ECO:0007669"/>
    <property type="project" value="UniProtKB-SubCell"/>
</dbReference>
<keyword evidence="6" id="KW-0998">Cell outer membrane</keyword>
<evidence type="ECO:0000313" key="9">
    <source>
        <dbReference type="Proteomes" id="UP000253606"/>
    </source>
</evidence>
<evidence type="ECO:0000256" key="3">
    <source>
        <dbReference type="ARBA" id="ARBA00022452"/>
    </source>
</evidence>
<evidence type="ECO:0000259" key="7">
    <source>
        <dbReference type="Pfam" id="PF25183"/>
    </source>
</evidence>
<dbReference type="SUPFAM" id="SSF49464">
    <property type="entry name" value="Carboxypeptidase regulatory domain-like"/>
    <property type="match status" value="1"/>
</dbReference>
<organism evidence="8 9">
    <name type="scientific">Acidisarcina polymorpha</name>
    <dbReference type="NCBI Taxonomy" id="2211140"/>
    <lineage>
        <taxon>Bacteria</taxon>
        <taxon>Pseudomonadati</taxon>
        <taxon>Acidobacteriota</taxon>
        <taxon>Terriglobia</taxon>
        <taxon>Terriglobales</taxon>
        <taxon>Acidobacteriaceae</taxon>
        <taxon>Acidisarcina</taxon>
    </lineage>
</organism>
<accession>A0A2Z5G829</accession>
<keyword evidence="4" id="KW-0812">Transmembrane</keyword>
<keyword evidence="9" id="KW-1185">Reference proteome</keyword>
<keyword evidence="3" id="KW-1134">Transmembrane beta strand</keyword>
<evidence type="ECO:0000256" key="4">
    <source>
        <dbReference type="ARBA" id="ARBA00022692"/>
    </source>
</evidence>
<dbReference type="RefSeq" id="WP_161557564.1">
    <property type="nucleotide sequence ID" value="NZ_CP030840.1"/>
</dbReference>
<dbReference type="InterPro" id="IPR039426">
    <property type="entry name" value="TonB-dep_rcpt-like"/>
</dbReference>
<feature type="domain" description="TonB-dependent transporter Oar-like beta-barrel" evidence="7">
    <location>
        <begin position="249"/>
        <end position="1028"/>
    </location>
</feature>
<dbReference type="InterPro" id="IPR036942">
    <property type="entry name" value="Beta-barrel_TonB_sf"/>
</dbReference>
<dbReference type="AlphaFoldDB" id="A0A2Z5G829"/>
<dbReference type="GO" id="GO:0015344">
    <property type="term" value="F:siderophore uptake transmembrane transporter activity"/>
    <property type="evidence" value="ECO:0007669"/>
    <property type="project" value="TreeGrafter"/>
</dbReference>
<evidence type="ECO:0000256" key="6">
    <source>
        <dbReference type="ARBA" id="ARBA00023237"/>
    </source>
</evidence>
<dbReference type="PANTHER" id="PTHR30069">
    <property type="entry name" value="TONB-DEPENDENT OUTER MEMBRANE RECEPTOR"/>
    <property type="match status" value="1"/>
</dbReference>
<gene>
    <name evidence="8" type="ORF">ACPOL_5567</name>
</gene>
<name>A0A2Z5G829_9BACT</name>
<keyword evidence="5" id="KW-0472">Membrane</keyword>
<proteinExistence type="predicted"/>
<dbReference type="SUPFAM" id="SSF56935">
    <property type="entry name" value="Porins"/>
    <property type="match status" value="1"/>
</dbReference>
<dbReference type="GO" id="GO:0044718">
    <property type="term" value="P:siderophore transmembrane transport"/>
    <property type="evidence" value="ECO:0007669"/>
    <property type="project" value="TreeGrafter"/>
</dbReference>